<reference evidence="2 3" key="1">
    <citation type="submission" date="2024-09" db="EMBL/GenBank/DDBJ databases">
        <title>Elucidation of the Bokeelamides from Bacteria Associated with Moon Snail Egg Collars.</title>
        <authorList>
            <person name="Campbell R."/>
            <person name="Piedl K."/>
            <person name="Mevers E."/>
        </authorList>
    </citation>
    <scope>NUCLEOTIDE SEQUENCE [LARGE SCALE GENOMIC DNA]</scope>
    <source>
        <strain evidence="2 3">EM133</strain>
    </source>
</reference>
<keyword evidence="3" id="KW-1185">Reference proteome</keyword>
<organism evidence="2 3">
    <name type="scientific">Ectopseudomonas khazarica</name>
    <dbReference type="NCBI Taxonomy" id="2502979"/>
    <lineage>
        <taxon>Bacteria</taxon>
        <taxon>Pseudomonadati</taxon>
        <taxon>Pseudomonadota</taxon>
        <taxon>Gammaproteobacteria</taxon>
        <taxon>Pseudomonadales</taxon>
        <taxon>Pseudomonadaceae</taxon>
        <taxon>Ectopseudomonas</taxon>
    </lineage>
</organism>
<dbReference type="Proteomes" id="UP001609932">
    <property type="component" value="Unassembled WGS sequence"/>
</dbReference>
<evidence type="ECO:0000313" key="2">
    <source>
        <dbReference type="EMBL" id="MFH6601119.1"/>
    </source>
</evidence>
<evidence type="ECO:0000256" key="1">
    <source>
        <dbReference type="SAM" id="SignalP"/>
    </source>
</evidence>
<protein>
    <submittedName>
        <fullName evidence="2">Uncharacterized protein</fullName>
    </submittedName>
</protein>
<accession>A0ABW7MKG1</accession>
<feature type="chain" id="PRO_5045144819" evidence="1">
    <location>
        <begin position="20"/>
        <end position="40"/>
    </location>
</feature>
<keyword evidence="1" id="KW-0732">Signal</keyword>
<proteinExistence type="predicted"/>
<sequence length="40" mass="4406">MKPHAICIAAVFCAFQAMARGLFQVSHDGVADIGQRWPFD</sequence>
<name>A0ABW7MKG1_9GAMM</name>
<dbReference type="RefSeq" id="WP_395273725.1">
    <property type="nucleotide sequence ID" value="NZ_JBHEGD010000002.1"/>
</dbReference>
<comment type="caution">
    <text evidence="2">The sequence shown here is derived from an EMBL/GenBank/DDBJ whole genome shotgun (WGS) entry which is preliminary data.</text>
</comment>
<dbReference type="EMBL" id="JBHEGD010000002">
    <property type="protein sequence ID" value="MFH6601119.1"/>
    <property type="molecule type" value="Genomic_DNA"/>
</dbReference>
<gene>
    <name evidence="2" type="ORF">ACEVAQ_20665</name>
</gene>
<feature type="signal peptide" evidence="1">
    <location>
        <begin position="1"/>
        <end position="19"/>
    </location>
</feature>
<evidence type="ECO:0000313" key="3">
    <source>
        <dbReference type="Proteomes" id="UP001609932"/>
    </source>
</evidence>